<dbReference type="RefSeq" id="WP_078736163.1">
    <property type="nucleotide sequence ID" value="NZ_FUXE01000002.1"/>
</dbReference>
<evidence type="ECO:0000256" key="7">
    <source>
        <dbReference type="ARBA" id="ARBA00023027"/>
    </source>
</evidence>
<keyword evidence="5" id="KW-1278">Translocase</keyword>
<reference evidence="13" key="1">
    <citation type="submission" date="2017-02" db="EMBL/GenBank/DDBJ databases">
        <authorList>
            <person name="Varghese N."/>
            <person name="Submissions S."/>
        </authorList>
    </citation>
    <scope>NUCLEOTIDE SEQUENCE [LARGE SCALE GENOMIC DNA]</scope>
    <source>
        <strain evidence="13">ATCC 51356</strain>
    </source>
</reference>
<feature type="domain" description="NADP transhydrogenase beta-like" evidence="11">
    <location>
        <begin position="481"/>
        <end position="657"/>
    </location>
</feature>
<dbReference type="Pfam" id="PF02233">
    <property type="entry name" value="PNTB"/>
    <property type="match status" value="4"/>
</dbReference>
<dbReference type="AlphaFoldDB" id="A0A1T4KX45"/>
<dbReference type="EC" id="7.1.1.1" evidence="2"/>
<gene>
    <name evidence="12" type="ORF">SAMN02745171_00194</name>
</gene>
<keyword evidence="13" id="KW-1185">Reference proteome</keyword>
<evidence type="ECO:0000313" key="13">
    <source>
        <dbReference type="Proteomes" id="UP000190121"/>
    </source>
</evidence>
<evidence type="ECO:0000313" key="12">
    <source>
        <dbReference type="EMBL" id="SJZ46940.1"/>
    </source>
</evidence>
<keyword evidence="3 10" id="KW-0812">Transmembrane</keyword>
<feature type="transmembrane region" description="Helical" evidence="10">
    <location>
        <begin position="245"/>
        <end position="266"/>
    </location>
</feature>
<evidence type="ECO:0000256" key="3">
    <source>
        <dbReference type="ARBA" id="ARBA00022692"/>
    </source>
</evidence>
<evidence type="ECO:0000256" key="10">
    <source>
        <dbReference type="SAM" id="Phobius"/>
    </source>
</evidence>
<name>A0A1T4KX45_9PORP</name>
<feature type="transmembrane region" description="Helical" evidence="10">
    <location>
        <begin position="31"/>
        <end position="49"/>
    </location>
</feature>
<evidence type="ECO:0000256" key="6">
    <source>
        <dbReference type="ARBA" id="ARBA00022989"/>
    </source>
</evidence>
<dbReference type="PANTHER" id="PTHR44758:SF1">
    <property type="entry name" value="NAD(P) TRANSHYDROGENASE SUBUNIT BETA"/>
    <property type="match status" value="1"/>
</dbReference>
<dbReference type="STRING" id="29524.SAMN02745171_00194"/>
<comment type="subcellular location">
    <subcellularLocation>
        <location evidence="1">Membrane</location>
        <topology evidence="1">Multi-pass membrane protein</topology>
    </subcellularLocation>
</comment>
<protein>
    <recommendedName>
        <fullName evidence="2">proton-translocating NAD(P)(+) transhydrogenase</fullName>
        <ecNumber evidence="2">7.1.1.1</ecNumber>
    </recommendedName>
</protein>
<dbReference type="InterPro" id="IPR029035">
    <property type="entry name" value="DHS-like_NAD/FAD-binding_dom"/>
</dbReference>
<dbReference type="OrthoDB" id="9763786at2"/>
<organism evidence="12 13">
    <name type="scientific">Porphyromonas circumdentaria</name>
    <dbReference type="NCBI Taxonomy" id="29524"/>
    <lineage>
        <taxon>Bacteria</taxon>
        <taxon>Pseudomonadati</taxon>
        <taxon>Bacteroidota</taxon>
        <taxon>Bacteroidia</taxon>
        <taxon>Bacteroidales</taxon>
        <taxon>Porphyromonadaceae</taxon>
        <taxon>Porphyromonas</taxon>
    </lineage>
</organism>
<comment type="catalytic activity">
    <reaction evidence="9">
        <text>NAD(+) + NADPH + H(+)(in) = NADH + NADP(+) + H(+)(out)</text>
        <dbReference type="Rhea" id="RHEA:47992"/>
        <dbReference type="ChEBI" id="CHEBI:15378"/>
        <dbReference type="ChEBI" id="CHEBI:57540"/>
        <dbReference type="ChEBI" id="CHEBI:57783"/>
        <dbReference type="ChEBI" id="CHEBI:57945"/>
        <dbReference type="ChEBI" id="CHEBI:58349"/>
        <dbReference type="EC" id="7.1.1.1"/>
    </reaction>
</comment>
<feature type="transmembrane region" description="Helical" evidence="10">
    <location>
        <begin position="61"/>
        <end position="80"/>
    </location>
</feature>
<dbReference type="Proteomes" id="UP000190121">
    <property type="component" value="Unassembled WGS sequence"/>
</dbReference>
<dbReference type="SUPFAM" id="SSF52467">
    <property type="entry name" value="DHS-like NAD/FAD-binding domain"/>
    <property type="match status" value="4"/>
</dbReference>
<evidence type="ECO:0000256" key="9">
    <source>
        <dbReference type="ARBA" id="ARBA00048202"/>
    </source>
</evidence>
<dbReference type="Gene3D" id="3.40.50.1220">
    <property type="entry name" value="TPP-binding domain"/>
    <property type="match status" value="4"/>
</dbReference>
<dbReference type="GO" id="GO:0016020">
    <property type="term" value="C:membrane"/>
    <property type="evidence" value="ECO:0007669"/>
    <property type="project" value="UniProtKB-SubCell"/>
</dbReference>
<evidence type="ECO:0000256" key="1">
    <source>
        <dbReference type="ARBA" id="ARBA00004141"/>
    </source>
</evidence>
<feature type="transmembrane region" description="Helical" evidence="10">
    <location>
        <begin position="193"/>
        <end position="213"/>
    </location>
</feature>
<dbReference type="GO" id="GO:0008750">
    <property type="term" value="F:proton-translocating NAD(P)+ transhydrogenase activity"/>
    <property type="evidence" value="ECO:0007669"/>
    <property type="project" value="UniProtKB-EC"/>
</dbReference>
<evidence type="ECO:0000256" key="5">
    <source>
        <dbReference type="ARBA" id="ARBA00022967"/>
    </source>
</evidence>
<feature type="transmembrane region" description="Helical" evidence="10">
    <location>
        <begin position="6"/>
        <end position="24"/>
    </location>
</feature>
<proteinExistence type="predicted"/>
<keyword evidence="7" id="KW-0520">NAD</keyword>
<feature type="domain" description="NADP transhydrogenase beta-like" evidence="11">
    <location>
        <begin position="8"/>
        <end position="473"/>
    </location>
</feature>
<evidence type="ECO:0000256" key="2">
    <source>
        <dbReference type="ARBA" id="ARBA00012943"/>
    </source>
</evidence>
<keyword evidence="6 10" id="KW-1133">Transmembrane helix</keyword>
<keyword evidence="4" id="KW-0521">NADP</keyword>
<feature type="domain" description="NADP transhydrogenase beta-like" evidence="11">
    <location>
        <begin position="854"/>
        <end position="1024"/>
    </location>
</feature>
<keyword evidence="8 10" id="KW-0472">Membrane</keyword>
<evidence type="ECO:0000259" key="11">
    <source>
        <dbReference type="Pfam" id="PF02233"/>
    </source>
</evidence>
<feature type="transmembrane region" description="Helical" evidence="10">
    <location>
        <begin position="127"/>
        <end position="149"/>
    </location>
</feature>
<dbReference type="EMBL" id="FUXE01000002">
    <property type="protein sequence ID" value="SJZ46940.1"/>
    <property type="molecule type" value="Genomic_DNA"/>
</dbReference>
<evidence type="ECO:0000256" key="8">
    <source>
        <dbReference type="ARBA" id="ARBA00023136"/>
    </source>
</evidence>
<sequence length="1028" mass="109645">MDTLYIIICAVLSLLVMLGISFMSKVPRASFGNLLSAFAILFGVVFTLLTTKNSDGTPIITAWTLYPSIIIGALIGGLFAQRVRMIQMPQLVALLNGLGGAASALVGILSVAGIGNISSEQQGAFELLTGYLAIGVGMITLVGSLVAAGKLHRLLSQRPQVWAYHSMVTMLSLAVLAIFILVGTFSGAKDTPLFWLVIGTTLFSSIFGLYFSVRVGGADMPITISLLNSLSGVAGAIAGMAINNVLLVAVGGIVGASGLLLTQIMCRAMNRSLLSILLGGKSSAPLKKPTSAPKTGIPSTTNTVAEKKEVSAGAVLAHAKEVIIVPGYGMALAQAQHEVKQLADKLRSEGARVRFAIHPVAGRMPGHMNVLLAEANVPYEDLYEMEAINDDFAKCDAVVVIGANDVLNPAARDAEGTPIYEMPVLNVDKAPFVVICNYDLKPGYAGVDNPLYFRKEGVALMTGDAKESLAQLTTLLQQAKRKEAPKTKQETGVSDANRLANAKRVIIVPGYGMALAQAQHEVKQLADKLRSNGAEVRFAIHPVAGRMPGHMNVLLAEANVPYEDLYEMEAINDDFAKCDAVVVIGANDVLNPAAREAEGTPIYGMPVLNVDKAPFVVICNYDLKPGYAGVDNSLYTRSEGIWLLTGDAKESLAHLLNAVQGEWAIPHMQEEAATTEITPGGYLRSAKRVIVVPGYGMALAQAQHEVKQLADKLRSHGADVRFAIHPVAGRMPGHMNVLLAEANVPYEDLYEMEAINDDFATCDAVVVIGANDVLNPAAREAEGTPIYGMPVLNVDQAPYIVICNYDLKPGYAGVENPLYTRSEGVALMTGDAKESVAKLSQQIDEWKEHTPSTAKATSSPNSFEMWMKEAKNVIIVPGYGMALAQAQHEVKQLADKLRNRGADVRFAIHPVAGRMPGHMNVLLAEANVPYEDLYEMEAINGDFAKADLAIVVGANDVLNPAARDAEGTPIYGMPVLNVDQTEHIVICNYDLNPGYAGVENPLYTRSEGVVLLTGDAKDSLAKLNAALI</sequence>
<dbReference type="PANTHER" id="PTHR44758">
    <property type="entry name" value="NAD(P) TRANSHYDROGENASE SUBUNIT BETA"/>
    <property type="match status" value="1"/>
</dbReference>
<dbReference type="InterPro" id="IPR034300">
    <property type="entry name" value="PNTB-like"/>
</dbReference>
<accession>A0A1T4KX45</accession>
<evidence type="ECO:0000256" key="4">
    <source>
        <dbReference type="ARBA" id="ARBA00022857"/>
    </source>
</evidence>
<feature type="domain" description="NADP transhydrogenase beta-like" evidence="11">
    <location>
        <begin position="681"/>
        <end position="841"/>
    </location>
</feature>
<feature type="transmembrane region" description="Helical" evidence="10">
    <location>
        <begin position="161"/>
        <end position="181"/>
    </location>
</feature>
<feature type="transmembrane region" description="Helical" evidence="10">
    <location>
        <begin position="92"/>
        <end position="115"/>
    </location>
</feature>